<dbReference type="STRING" id="45076.Lwor_2344"/>
<keyword evidence="22" id="KW-1185">Reference proteome</keyword>
<dbReference type="RefSeq" id="WP_058494113.1">
    <property type="nucleotide sequence ID" value="NZ_CBCRUR010000021.1"/>
</dbReference>
<evidence type="ECO:0000256" key="16">
    <source>
        <dbReference type="ARBA" id="ARBA00023221"/>
    </source>
</evidence>
<evidence type="ECO:0000256" key="13">
    <source>
        <dbReference type="ARBA" id="ARBA00023098"/>
    </source>
</evidence>
<evidence type="ECO:0000256" key="6">
    <source>
        <dbReference type="ARBA" id="ARBA00022778"/>
    </source>
</evidence>
<dbReference type="GO" id="GO:0016020">
    <property type="term" value="C:membrane"/>
    <property type="evidence" value="ECO:0007669"/>
    <property type="project" value="InterPro"/>
</dbReference>
<comment type="caution">
    <text evidence="21">The sequence shown here is derived from an EMBL/GenBank/DDBJ whole genome shotgun (WGS) entry which is preliminary data.</text>
</comment>
<keyword evidence="4" id="KW-0153">Cholesterol metabolism</keyword>
<evidence type="ECO:0000256" key="19">
    <source>
        <dbReference type="ARBA" id="ARBA00042688"/>
    </source>
</evidence>
<dbReference type="OrthoDB" id="19656at2"/>
<evidence type="ECO:0000313" key="22">
    <source>
        <dbReference type="Proteomes" id="UP000054662"/>
    </source>
</evidence>
<comment type="similarity">
    <text evidence="2">Belongs to the ERG4/ERG24 family.</text>
</comment>
<evidence type="ECO:0000256" key="11">
    <source>
        <dbReference type="ARBA" id="ARBA00023002"/>
    </source>
</evidence>
<keyword evidence="16" id="KW-0753">Steroid metabolism</keyword>
<feature type="transmembrane region" description="Helical" evidence="20">
    <location>
        <begin position="59"/>
        <end position="80"/>
    </location>
</feature>
<keyword evidence="6" id="KW-0152">Cholesterol biosynthesis</keyword>
<dbReference type="PATRIC" id="fig|45076.6.peg.2578"/>
<name>A0A0W1A303_9GAMM</name>
<keyword evidence="11 21" id="KW-0560">Oxidoreductase</keyword>
<dbReference type="Pfam" id="PF01222">
    <property type="entry name" value="ERG4_ERG24"/>
    <property type="match status" value="1"/>
</dbReference>
<keyword evidence="3" id="KW-0444">Lipid biosynthesis</keyword>
<dbReference type="Gene3D" id="1.20.120.1630">
    <property type="match status" value="1"/>
</dbReference>
<keyword evidence="8" id="KW-0521">NADP</keyword>
<evidence type="ECO:0000256" key="7">
    <source>
        <dbReference type="ARBA" id="ARBA00022824"/>
    </source>
</evidence>
<feature type="transmembrane region" description="Helical" evidence="20">
    <location>
        <begin position="101"/>
        <end position="124"/>
    </location>
</feature>
<evidence type="ECO:0000256" key="18">
    <source>
        <dbReference type="ARBA" id="ARBA00039984"/>
    </source>
</evidence>
<evidence type="ECO:0000256" key="9">
    <source>
        <dbReference type="ARBA" id="ARBA00022955"/>
    </source>
</evidence>
<evidence type="ECO:0000256" key="4">
    <source>
        <dbReference type="ARBA" id="ARBA00022548"/>
    </source>
</evidence>
<evidence type="ECO:0000256" key="17">
    <source>
        <dbReference type="ARBA" id="ARBA00038851"/>
    </source>
</evidence>
<dbReference type="GO" id="GO:0006695">
    <property type="term" value="P:cholesterol biosynthetic process"/>
    <property type="evidence" value="ECO:0007669"/>
    <property type="project" value="UniProtKB-KW"/>
</dbReference>
<keyword evidence="12" id="KW-0756">Sterol biosynthesis</keyword>
<organism evidence="21 22">
    <name type="scientific">Legionella worsleiensis</name>
    <dbReference type="NCBI Taxonomy" id="45076"/>
    <lineage>
        <taxon>Bacteria</taxon>
        <taxon>Pseudomonadati</taxon>
        <taxon>Pseudomonadota</taxon>
        <taxon>Gammaproteobacteria</taxon>
        <taxon>Legionellales</taxon>
        <taxon>Legionellaceae</taxon>
        <taxon>Legionella</taxon>
    </lineage>
</organism>
<dbReference type="InterPro" id="IPR001171">
    <property type="entry name" value="ERG24_DHCR-like"/>
</dbReference>
<feature type="transmembrane region" description="Helical" evidence="20">
    <location>
        <begin position="196"/>
        <end position="214"/>
    </location>
</feature>
<comment type="subcellular location">
    <subcellularLocation>
        <location evidence="1">Endoplasmic reticulum membrane</location>
        <topology evidence="1">Multi-pass membrane protein</topology>
    </subcellularLocation>
</comment>
<evidence type="ECO:0000256" key="20">
    <source>
        <dbReference type="SAM" id="Phobius"/>
    </source>
</evidence>
<evidence type="ECO:0000256" key="2">
    <source>
        <dbReference type="ARBA" id="ARBA00005402"/>
    </source>
</evidence>
<feature type="transmembrane region" description="Helical" evidence="20">
    <location>
        <begin position="12"/>
        <end position="29"/>
    </location>
</feature>
<keyword evidence="14 20" id="KW-0472">Membrane</keyword>
<feature type="transmembrane region" description="Helical" evidence="20">
    <location>
        <begin position="372"/>
        <end position="397"/>
    </location>
</feature>
<evidence type="ECO:0000256" key="15">
    <source>
        <dbReference type="ARBA" id="ARBA00023166"/>
    </source>
</evidence>
<dbReference type="FunFam" id="1.20.120.1630:FF:000006">
    <property type="entry name" value="Putative 7-dehydrocholesterol reductase"/>
    <property type="match status" value="1"/>
</dbReference>
<dbReference type="InterPro" id="IPR018083">
    <property type="entry name" value="Sterol_reductase_CS"/>
</dbReference>
<dbReference type="PANTHER" id="PTHR21257:SF38">
    <property type="entry name" value="7-DEHYDROCHOLESTEROL REDUCTASE"/>
    <property type="match status" value="1"/>
</dbReference>
<dbReference type="PANTHER" id="PTHR21257">
    <property type="entry name" value="DELTA(14)-STEROL REDUCTASE"/>
    <property type="match status" value="1"/>
</dbReference>
<proteinExistence type="inferred from homology"/>
<keyword evidence="7" id="KW-0256">Endoplasmic reticulum</keyword>
<keyword evidence="10 20" id="KW-1133">Transmembrane helix</keyword>
<evidence type="ECO:0000256" key="3">
    <source>
        <dbReference type="ARBA" id="ARBA00022516"/>
    </source>
</evidence>
<protein>
    <recommendedName>
        <fullName evidence="18">7-dehydrocholesterol reductase</fullName>
        <ecNumber evidence="17">1.3.1.21</ecNumber>
    </recommendedName>
    <alternativeName>
        <fullName evidence="19">Sterol Delta(7)-reductase</fullName>
    </alternativeName>
</protein>
<feature type="transmembrane region" description="Helical" evidence="20">
    <location>
        <begin position="226"/>
        <end position="248"/>
    </location>
</feature>
<evidence type="ECO:0000313" key="21">
    <source>
        <dbReference type="EMBL" id="KTD75778.1"/>
    </source>
</evidence>
<reference evidence="21 22" key="1">
    <citation type="submission" date="2015-11" db="EMBL/GenBank/DDBJ databases">
        <title>Genomic analysis of 38 Legionella species identifies large and diverse effector repertoires.</title>
        <authorList>
            <person name="Burstein D."/>
            <person name="Amaro F."/>
            <person name="Zusman T."/>
            <person name="Lifshitz Z."/>
            <person name="Cohen O."/>
            <person name="Gilbert J.A."/>
            <person name="Pupko T."/>
            <person name="Shuman H.A."/>
            <person name="Segal G."/>
        </authorList>
    </citation>
    <scope>NUCLEOTIDE SEQUENCE [LARGE SCALE GENOMIC DNA]</scope>
    <source>
        <strain evidence="21 22">ATCC 49508</strain>
    </source>
</reference>
<dbReference type="GO" id="GO:0047598">
    <property type="term" value="F:7-dehydrocholesterol reductase activity"/>
    <property type="evidence" value="ECO:0007669"/>
    <property type="project" value="UniProtKB-EC"/>
</dbReference>
<evidence type="ECO:0000256" key="14">
    <source>
        <dbReference type="ARBA" id="ARBA00023136"/>
    </source>
</evidence>
<dbReference type="AlphaFoldDB" id="A0A0W1A303"/>
<dbReference type="PROSITE" id="PS01018">
    <property type="entry name" value="STEROL_REDUCT_2"/>
    <property type="match status" value="1"/>
</dbReference>
<sequence>MWVKIRNTLGPLLLTLCCPPFVMLMWYTNTQLDGSFTQLWTMISQTGFFSTLYTIWQPLFWGTSTAWMIIGCFVVFELILMRILPGATFYGPITPKGNIPVYKANGVLAFVTTITTFSVASFGLKLFPATILYDNLGGLFAALNVFSLVLCLLLYLKGKFAPSSSDASSSNNVIFDYYWGTELYPQILGWNIKKFITCRFGMMSWGILLLSYCAKQVELGGLTNSMLISVALQLIYITKFFIWETGYLRSLDIMHDRAGFYICWGCMVWVPCIYTSPSMYLVLHPINLSFGWASVIFILGVTCIMINYLADKQRMMTRETQGNCRIWGKKPKTLEAHYTTDLGKAEKTLLLASGWWGVARHFHYVPEIAATFFWSVPALFTHFSPYFYVCFLTILLLDRAFRDDKRCAQKYGKDWAKYCELVPYKIVPLIL</sequence>
<feature type="transmembrane region" description="Helical" evidence="20">
    <location>
        <begin position="289"/>
        <end position="310"/>
    </location>
</feature>
<accession>A0A0W1A303</accession>
<keyword evidence="5 20" id="KW-0812">Transmembrane</keyword>
<feature type="transmembrane region" description="Helical" evidence="20">
    <location>
        <begin position="260"/>
        <end position="283"/>
    </location>
</feature>
<evidence type="ECO:0000256" key="12">
    <source>
        <dbReference type="ARBA" id="ARBA00023011"/>
    </source>
</evidence>
<evidence type="ECO:0000256" key="5">
    <source>
        <dbReference type="ARBA" id="ARBA00022692"/>
    </source>
</evidence>
<gene>
    <name evidence="21" type="ORF">Lwor_2344</name>
</gene>
<dbReference type="EMBL" id="LNZC01000031">
    <property type="protein sequence ID" value="KTD75778.1"/>
    <property type="molecule type" value="Genomic_DNA"/>
</dbReference>
<keyword evidence="13" id="KW-0443">Lipid metabolism</keyword>
<evidence type="ECO:0000256" key="8">
    <source>
        <dbReference type="ARBA" id="ARBA00022857"/>
    </source>
</evidence>
<evidence type="ECO:0000256" key="10">
    <source>
        <dbReference type="ARBA" id="ARBA00022989"/>
    </source>
</evidence>
<evidence type="ECO:0000256" key="1">
    <source>
        <dbReference type="ARBA" id="ARBA00004477"/>
    </source>
</evidence>
<feature type="transmembrane region" description="Helical" evidence="20">
    <location>
        <begin position="136"/>
        <end position="156"/>
    </location>
</feature>
<dbReference type="GO" id="GO:0016132">
    <property type="term" value="P:brassinosteroid biosynthetic process"/>
    <property type="evidence" value="ECO:0007669"/>
    <property type="project" value="TreeGrafter"/>
</dbReference>
<keyword evidence="9" id="KW-0752">Steroid biosynthesis</keyword>
<keyword evidence="15" id="KW-1207">Sterol metabolism</keyword>
<dbReference type="EC" id="1.3.1.21" evidence="17"/>
<dbReference type="Proteomes" id="UP000054662">
    <property type="component" value="Unassembled WGS sequence"/>
</dbReference>